<organism evidence="8 9">
    <name type="scientific">Brevibacterium otitidis</name>
    <dbReference type="NCBI Taxonomy" id="53364"/>
    <lineage>
        <taxon>Bacteria</taxon>
        <taxon>Bacillati</taxon>
        <taxon>Actinomycetota</taxon>
        <taxon>Actinomycetes</taxon>
        <taxon>Micrococcales</taxon>
        <taxon>Brevibacteriaceae</taxon>
        <taxon>Brevibacterium</taxon>
    </lineage>
</organism>
<evidence type="ECO:0000256" key="5">
    <source>
        <dbReference type="HAMAP-Rule" id="MF_00182"/>
    </source>
</evidence>
<dbReference type="PANTHER" id="PTHR11138">
    <property type="entry name" value="METHIONYL-TRNA FORMYLTRANSFERASE"/>
    <property type="match status" value="1"/>
</dbReference>
<keyword evidence="4 5" id="KW-0648">Protein biosynthesis</keyword>
<dbReference type="SUPFAM" id="SSF53328">
    <property type="entry name" value="Formyltransferase"/>
    <property type="match status" value="1"/>
</dbReference>
<evidence type="ECO:0000259" key="6">
    <source>
        <dbReference type="Pfam" id="PF00551"/>
    </source>
</evidence>
<dbReference type="InterPro" id="IPR044135">
    <property type="entry name" value="Met-tRNA-FMT_C"/>
</dbReference>
<dbReference type="Proteomes" id="UP001589707">
    <property type="component" value="Unassembled WGS sequence"/>
</dbReference>
<evidence type="ECO:0000256" key="1">
    <source>
        <dbReference type="ARBA" id="ARBA00010699"/>
    </source>
</evidence>
<evidence type="ECO:0000256" key="3">
    <source>
        <dbReference type="ARBA" id="ARBA00022679"/>
    </source>
</evidence>
<dbReference type="InterPro" id="IPR005794">
    <property type="entry name" value="Fmt"/>
</dbReference>
<dbReference type="RefSeq" id="WP_376840615.1">
    <property type="nucleotide sequence ID" value="NZ_JBHMAU010000066.1"/>
</dbReference>
<dbReference type="PANTHER" id="PTHR11138:SF5">
    <property type="entry name" value="METHIONYL-TRNA FORMYLTRANSFERASE, MITOCHONDRIAL"/>
    <property type="match status" value="1"/>
</dbReference>
<dbReference type="GO" id="GO:0004479">
    <property type="term" value="F:methionyl-tRNA formyltransferase activity"/>
    <property type="evidence" value="ECO:0007669"/>
    <property type="project" value="UniProtKB-EC"/>
</dbReference>
<comment type="similarity">
    <text evidence="1 5">Belongs to the Fmt family.</text>
</comment>
<dbReference type="Pfam" id="PF02911">
    <property type="entry name" value="Formyl_trans_C"/>
    <property type="match status" value="1"/>
</dbReference>
<feature type="binding site" evidence="5">
    <location>
        <begin position="108"/>
        <end position="111"/>
    </location>
    <ligand>
        <name>(6S)-5,6,7,8-tetrahydrofolate</name>
        <dbReference type="ChEBI" id="CHEBI:57453"/>
    </ligand>
</feature>
<dbReference type="SUPFAM" id="SSF50486">
    <property type="entry name" value="FMT C-terminal domain-like"/>
    <property type="match status" value="1"/>
</dbReference>
<keyword evidence="3 5" id="KW-0808">Transferase</keyword>
<dbReference type="Pfam" id="PF00551">
    <property type="entry name" value="Formyl_trans_N"/>
    <property type="match status" value="1"/>
</dbReference>
<dbReference type="InterPro" id="IPR041711">
    <property type="entry name" value="Met-tRNA-FMT_N"/>
</dbReference>
<dbReference type="CDD" id="cd08704">
    <property type="entry name" value="Met_tRNA_FMT_C"/>
    <property type="match status" value="1"/>
</dbReference>
<evidence type="ECO:0000313" key="8">
    <source>
        <dbReference type="EMBL" id="MFB9776757.1"/>
    </source>
</evidence>
<gene>
    <name evidence="5 8" type="primary">fmt</name>
    <name evidence="8" type="ORF">ACFFN1_10155</name>
</gene>
<sequence>MRIIFAGTPAVAVPALEALLASEHEVIAVLTRPDAPVGRKRVLTPSPVKERAIAAGVPVLEAERLRGEILDELAALNPDAVAVVAYGAIAGPRALSISAHGWYNLHFSLLPQWRGAAPVQRALMSGQTTSGLTVFRIDTGMDTGPVLAQQQLDLPSAPAGEVLDSYARIGAALLVSAFDELAAGTAELTPQQGEVSHAEKITPAEAELDFTSPSAAIVARANGVTPAPGPWALMDGKRTKLAGLAPASAADSPAWQRPGRLAAGPDDSVLIGTADGAVTVDRIQPFGKPMMNAADFLRGRGQAAFDTSAERADG</sequence>
<feature type="domain" description="Formyl transferase N-terminal" evidence="6">
    <location>
        <begin position="1"/>
        <end position="153"/>
    </location>
</feature>
<evidence type="ECO:0000313" key="9">
    <source>
        <dbReference type="Proteomes" id="UP001589707"/>
    </source>
</evidence>
<dbReference type="Gene3D" id="3.40.50.12230">
    <property type="match status" value="1"/>
</dbReference>
<dbReference type="InterPro" id="IPR011034">
    <property type="entry name" value="Formyl_transferase-like_C_sf"/>
</dbReference>
<protein>
    <recommendedName>
        <fullName evidence="2 5">Methionyl-tRNA formyltransferase</fullName>
        <ecNumber evidence="2 5">2.1.2.9</ecNumber>
    </recommendedName>
</protein>
<reference evidence="8 9" key="1">
    <citation type="submission" date="2024-09" db="EMBL/GenBank/DDBJ databases">
        <authorList>
            <person name="Sun Q."/>
            <person name="Mori K."/>
        </authorList>
    </citation>
    <scope>NUCLEOTIDE SEQUENCE [LARGE SCALE GENOMIC DNA]</scope>
    <source>
        <strain evidence="8 9">JCM 11683</strain>
    </source>
</reference>
<dbReference type="InterPro" id="IPR036477">
    <property type="entry name" value="Formyl_transf_N_sf"/>
</dbReference>
<evidence type="ECO:0000256" key="4">
    <source>
        <dbReference type="ARBA" id="ARBA00022917"/>
    </source>
</evidence>
<comment type="function">
    <text evidence="5">Attaches a formyl group to the free amino group of methionyl-tRNA(fMet). The formyl group appears to play a dual role in the initiator identity of N-formylmethionyl-tRNA by promoting its recognition by IF2 and preventing the misappropriation of this tRNA by the elongation apparatus.</text>
</comment>
<dbReference type="HAMAP" id="MF_00182">
    <property type="entry name" value="Formyl_trans"/>
    <property type="match status" value="1"/>
</dbReference>
<evidence type="ECO:0000259" key="7">
    <source>
        <dbReference type="Pfam" id="PF02911"/>
    </source>
</evidence>
<proteinExistence type="inferred from homology"/>
<evidence type="ECO:0000256" key="2">
    <source>
        <dbReference type="ARBA" id="ARBA00012261"/>
    </source>
</evidence>
<accession>A0ABV5X2T2</accession>
<feature type="domain" description="Formyl transferase C-terminal" evidence="7">
    <location>
        <begin position="200"/>
        <end position="300"/>
    </location>
</feature>
<name>A0ABV5X2T2_9MICO</name>
<dbReference type="InterPro" id="IPR002376">
    <property type="entry name" value="Formyl_transf_N"/>
</dbReference>
<dbReference type="EC" id="2.1.2.9" evidence="2 5"/>
<dbReference type="CDD" id="cd08646">
    <property type="entry name" value="FMT_core_Met-tRNA-FMT_N"/>
    <property type="match status" value="1"/>
</dbReference>
<keyword evidence="9" id="KW-1185">Reference proteome</keyword>
<dbReference type="NCBIfam" id="TIGR00460">
    <property type="entry name" value="fmt"/>
    <property type="match status" value="1"/>
</dbReference>
<comment type="caution">
    <text evidence="8">The sequence shown here is derived from an EMBL/GenBank/DDBJ whole genome shotgun (WGS) entry which is preliminary data.</text>
</comment>
<comment type="catalytic activity">
    <reaction evidence="5">
        <text>L-methionyl-tRNA(fMet) + (6R)-10-formyltetrahydrofolate = N-formyl-L-methionyl-tRNA(fMet) + (6S)-5,6,7,8-tetrahydrofolate + H(+)</text>
        <dbReference type="Rhea" id="RHEA:24380"/>
        <dbReference type="Rhea" id="RHEA-COMP:9952"/>
        <dbReference type="Rhea" id="RHEA-COMP:9953"/>
        <dbReference type="ChEBI" id="CHEBI:15378"/>
        <dbReference type="ChEBI" id="CHEBI:57453"/>
        <dbReference type="ChEBI" id="CHEBI:78530"/>
        <dbReference type="ChEBI" id="CHEBI:78844"/>
        <dbReference type="ChEBI" id="CHEBI:195366"/>
        <dbReference type="EC" id="2.1.2.9"/>
    </reaction>
</comment>
<dbReference type="EMBL" id="JBHMAU010000066">
    <property type="protein sequence ID" value="MFB9776757.1"/>
    <property type="molecule type" value="Genomic_DNA"/>
</dbReference>
<dbReference type="InterPro" id="IPR005793">
    <property type="entry name" value="Formyl_trans_C"/>
</dbReference>